<reference evidence="6 7" key="1">
    <citation type="submission" date="2017-09" db="EMBL/GenBank/DDBJ databases">
        <title>Biodiversity and function of Thalassospira species in the particle-attached aromatic-hydrocarbon-degrading consortia from the surface seawater of the China South Sea.</title>
        <authorList>
            <person name="Dong C."/>
            <person name="Lai Q."/>
            <person name="Shao Z."/>
        </authorList>
    </citation>
    <scope>NUCLEOTIDE SEQUENCE [LARGE SCALE GENOMIC DNA]</scope>
    <source>
        <strain evidence="6 7">139Z-12</strain>
    </source>
</reference>
<dbReference type="SUPFAM" id="SSF46785">
    <property type="entry name" value="Winged helix' DNA-binding domain"/>
    <property type="match status" value="1"/>
</dbReference>
<dbReference type="Proteomes" id="UP000233332">
    <property type="component" value="Unassembled WGS sequence"/>
</dbReference>
<dbReference type="EMBL" id="NXGX01000010">
    <property type="protein sequence ID" value="PKR56650.1"/>
    <property type="molecule type" value="Genomic_DNA"/>
</dbReference>
<keyword evidence="4" id="KW-0804">Transcription</keyword>
<gene>
    <name evidence="6" type="ORF">COO92_19755</name>
</gene>
<dbReference type="InterPro" id="IPR000847">
    <property type="entry name" value="LysR_HTH_N"/>
</dbReference>
<evidence type="ECO:0000256" key="4">
    <source>
        <dbReference type="ARBA" id="ARBA00023163"/>
    </source>
</evidence>
<dbReference type="PANTHER" id="PTHR30118">
    <property type="entry name" value="HTH-TYPE TRANSCRIPTIONAL REGULATOR LEUO-RELATED"/>
    <property type="match status" value="1"/>
</dbReference>
<name>A0A2N3L1R0_9PROT</name>
<evidence type="ECO:0000256" key="1">
    <source>
        <dbReference type="ARBA" id="ARBA00009437"/>
    </source>
</evidence>
<organism evidence="6 7">
    <name type="scientific">Thalassospira lohafexi</name>
    <dbReference type="NCBI Taxonomy" id="744227"/>
    <lineage>
        <taxon>Bacteria</taxon>
        <taxon>Pseudomonadati</taxon>
        <taxon>Pseudomonadota</taxon>
        <taxon>Alphaproteobacteria</taxon>
        <taxon>Rhodospirillales</taxon>
        <taxon>Thalassospiraceae</taxon>
        <taxon>Thalassospira</taxon>
    </lineage>
</organism>
<sequence>MRVMDNIDHFNLRSFDLNLMVAFDAMMQELSVTKSAEKLRIGQSAMSHNLSTLRVLLQDDLFVRVGQKMQPTAKARALAGPVRTALSQAQNALQASDCFDPATAERVFRLGVTGEMEMILLPVLLRHLQIHAPGTKLLSRTITTDSVDPMINNGEIDLAIGCKSPLQSGYFGEVLFKSEVACCFNPNLLNLGRPLSREDYLASRHAVLSQTGNVAGCVGDALQGLGINLNVVMAAPDFMPLLAAARNAPIIATVPCRIATQYAPLFGLSFCQMPIEVGFPPVTMNWAVWTDKDVGLVWLRDQIRTVIASIAPEDHLLAAE</sequence>
<comment type="similarity">
    <text evidence="1">Belongs to the LysR transcriptional regulatory family.</text>
</comment>
<comment type="caution">
    <text evidence="6">The sequence shown here is derived from an EMBL/GenBank/DDBJ whole genome shotgun (WGS) entry which is preliminary data.</text>
</comment>
<evidence type="ECO:0000259" key="5">
    <source>
        <dbReference type="PROSITE" id="PS50931"/>
    </source>
</evidence>
<proteinExistence type="inferred from homology"/>
<dbReference type="InterPro" id="IPR036390">
    <property type="entry name" value="WH_DNA-bd_sf"/>
</dbReference>
<protein>
    <submittedName>
        <fullName evidence="6">LysR family transcriptional regulator</fullName>
    </submittedName>
</protein>
<dbReference type="Pfam" id="PF00126">
    <property type="entry name" value="HTH_1"/>
    <property type="match status" value="1"/>
</dbReference>
<evidence type="ECO:0000313" key="6">
    <source>
        <dbReference type="EMBL" id="PKR56650.1"/>
    </source>
</evidence>
<dbReference type="Gene3D" id="1.10.10.10">
    <property type="entry name" value="Winged helix-like DNA-binding domain superfamily/Winged helix DNA-binding domain"/>
    <property type="match status" value="1"/>
</dbReference>
<evidence type="ECO:0000256" key="2">
    <source>
        <dbReference type="ARBA" id="ARBA00023015"/>
    </source>
</evidence>
<dbReference type="GO" id="GO:0003677">
    <property type="term" value="F:DNA binding"/>
    <property type="evidence" value="ECO:0007669"/>
    <property type="project" value="UniProtKB-KW"/>
</dbReference>
<dbReference type="InterPro" id="IPR036388">
    <property type="entry name" value="WH-like_DNA-bd_sf"/>
</dbReference>
<dbReference type="PROSITE" id="PS50931">
    <property type="entry name" value="HTH_LYSR"/>
    <property type="match status" value="1"/>
</dbReference>
<dbReference type="Pfam" id="PF03466">
    <property type="entry name" value="LysR_substrate"/>
    <property type="match status" value="1"/>
</dbReference>
<dbReference type="InterPro" id="IPR050389">
    <property type="entry name" value="LysR-type_TF"/>
</dbReference>
<dbReference type="Gene3D" id="3.40.190.10">
    <property type="entry name" value="Periplasmic binding protein-like II"/>
    <property type="match status" value="2"/>
</dbReference>
<evidence type="ECO:0000313" key="7">
    <source>
        <dbReference type="Proteomes" id="UP000233332"/>
    </source>
</evidence>
<keyword evidence="3" id="KW-0238">DNA-binding</keyword>
<dbReference type="InterPro" id="IPR005119">
    <property type="entry name" value="LysR_subst-bd"/>
</dbReference>
<dbReference type="PANTHER" id="PTHR30118:SF15">
    <property type="entry name" value="TRANSCRIPTIONAL REGULATORY PROTEIN"/>
    <property type="match status" value="1"/>
</dbReference>
<dbReference type="AlphaFoldDB" id="A0A2N3L1R0"/>
<keyword evidence="2" id="KW-0805">Transcription regulation</keyword>
<keyword evidence="7" id="KW-1185">Reference proteome</keyword>
<evidence type="ECO:0000256" key="3">
    <source>
        <dbReference type="ARBA" id="ARBA00023125"/>
    </source>
</evidence>
<accession>A0A2N3L1R0</accession>
<dbReference type="GO" id="GO:0003700">
    <property type="term" value="F:DNA-binding transcription factor activity"/>
    <property type="evidence" value="ECO:0007669"/>
    <property type="project" value="InterPro"/>
</dbReference>
<dbReference type="SUPFAM" id="SSF53850">
    <property type="entry name" value="Periplasmic binding protein-like II"/>
    <property type="match status" value="1"/>
</dbReference>
<feature type="domain" description="HTH lysR-type" evidence="5">
    <location>
        <begin position="15"/>
        <end position="72"/>
    </location>
</feature>